<accession>A0A6L7IVY8</accession>
<dbReference type="PANTHER" id="PTHR40448:SF1">
    <property type="entry name" value="TWO-COMPONENT SENSOR HISTIDINE KINASE"/>
    <property type="match status" value="1"/>
</dbReference>
<keyword evidence="1" id="KW-1133">Transmembrane helix</keyword>
<evidence type="ECO:0000256" key="1">
    <source>
        <dbReference type="SAM" id="Phobius"/>
    </source>
</evidence>
<evidence type="ECO:0000259" key="2">
    <source>
        <dbReference type="Pfam" id="PF14501"/>
    </source>
</evidence>
<dbReference type="Proteomes" id="UP000478463">
    <property type="component" value="Chromosome"/>
</dbReference>
<protein>
    <submittedName>
        <fullName evidence="3">GHKL domain-containing protein</fullName>
    </submittedName>
</protein>
<evidence type="ECO:0000313" key="4">
    <source>
        <dbReference type="Proteomes" id="UP000478463"/>
    </source>
</evidence>
<dbReference type="SUPFAM" id="SSF55874">
    <property type="entry name" value="ATPase domain of HSP90 chaperone/DNA topoisomerase II/histidine kinase"/>
    <property type="match status" value="1"/>
</dbReference>
<dbReference type="RefSeq" id="WP_160942293.1">
    <property type="nucleotide sequence ID" value="NZ_CP063310.1"/>
</dbReference>
<sequence length="615" mass="65395">MPVRALCRAAAPAAAIFLLAGCLFALTYYHDNKYLAPPPYGSDGVVEISDADLARPLALVDGWLLSVDGGPQTETFIGQYSNFSYAPGGTSAFGSASYELTLRYVGAQDERALVLLVPEVYGDYALYVDGVVAASSGDGADVGIVVDGDTRLRLEVVNDAHYYSGLYYPPVLGTAQEVANVVFANALGTCVLVLGPLAAALFALAVRRRRDGDALVRDFGVLCAAFAVAGAHGAAWRLGIAGAWWYAVEDAAWACVLVAAVALAARAAGLPWTRARRPAARWAARALWALPAVTLAWALAIPALPASIEAYGLFQTVARTGCWALFVGCAVAGALNRSAEARFVLYGCAVLGAALVANLLDNNAYEPLYGLWQSEYAGLFLVGIFAWMLVERVRRLRAAGEQVRDLEVQVRAAETSVRHLRSGEEATRAARHDLRHHVGTLRRLADAGEWERCRDYLDELGELQDSEAPLRYADNLVVNAVMAAYLSPAQAAGVRVSWDVQVPPTLGMKSTELVVLLSNLLSNAVEACERARAAGVPAPRLALSMHERDGRLAVRCENAAPPGAAFGATSKPDARNHGLGLPAMRQIVECHRGALLADVEDGTAVVRIALCLDDA</sequence>
<dbReference type="PANTHER" id="PTHR40448">
    <property type="entry name" value="TWO-COMPONENT SENSOR HISTIDINE KINASE"/>
    <property type="match status" value="1"/>
</dbReference>
<dbReference type="GO" id="GO:0042802">
    <property type="term" value="F:identical protein binding"/>
    <property type="evidence" value="ECO:0007669"/>
    <property type="project" value="TreeGrafter"/>
</dbReference>
<keyword evidence="1" id="KW-0472">Membrane</keyword>
<feature type="transmembrane region" description="Helical" evidence="1">
    <location>
        <begin position="251"/>
        <end position="270"/>
    </location>
</feature>
<evidence type="ECO:0000313" key="3">
    <source>
        <dbReference type="EMBL" id="QOS66935.1"/>
    </source>
</evidence>
<dbReference type="Gene3D" id="3.30.565.10">
    <property type="entry name" value="Histidine kinase-like ATPase, C-terminal domain"/>
    <property type="match status" value="1"/>
</dbReference>
<feature type="transmembrane region" description="Helical" evidence="1">
    <location>
        <begin position="316"/>
        <end position="336"/>
    </location>
</feature>
<organism evidence="3 4">
    <name type="scientific">Eggerthella guodeyinii</name>
    <dbReference type="NCBI Taxonomy" id="2690837"/>
    <lineage>
        <taxon>Bacteria</taxon>
        <taxon>Bacillati</taxon>
        <taxon>Actinomycetota</taxon>
        <taxon>Coriobacteriia</taxon>
        <taxon>Eggerthellales</taxon>
        <taxon>Eggerthellaceae</taxon>
        <taxon>Eggerthella</taxon>
    </lineage>
</organism>
<name>A0A6L7IVY8_9ACTN</name>
<proteinExistence type="predicted"/>
<gene>
    <name evidence="3" type="ORF">GS424_010275</name>
</gene>
<dbReference type="Pfam" id="PF14501">
    <property type="entry name" value="HATPase_c_5"/>
    <property type="match status" value="1"/>
</dbReference>
<keyword evidence="1" id="KW-0812">Transmembrane</keyword>
<feature type="transmembrane region" description="Helical" evidence="1">
    <location>
        <begin position="282"/>
        <end position="304"/>
    </location>
</feature>
<dbReference type="KEGG" id="egd:GS424_010275"/>
<dbReference type="EMBL" id="CP063310">
    <property type="protein sequence ID" value="QOS66935.1"/>
    <property type="molecule type" value="Genomic_DNA"/>
</dbReference>
<feature type="transmembrane region" description="Helical" evidence="1">
    <location>
        <begin position="182"/>
        <end position="207"/>
    </location>
</feature>
<feature type="domain" description="Sensor histidine kinase NatK-like C-terminal" evidence="2">
    <location>
        <begin position="508"/>
        <end position="610"/>
    </location>
</feature>
<dbReference type="AlphaFoldDB" id="A0A6L7IVY8"/>
<dbReference type="PROSITE" id="PS51257">
    <property type="entry name" value="PROKAR_LIPOPROTEIN"/>
    <property type="match status" value="1"/>
</dbReference>
<feature type="transmembrane region" description="Helical" evidence="1">
    <location>
        <begin position="372"/>
        <end position="390"/>
    </location>
</feature>
<reference evidence="3 4" key="1">
    <citation type="submission" date="2020-10" db="EMBL/GenBank/DDBJ databases">
        <title>Eggerthella sp. nov., isolated from human feces.</title>
        <authorList>
            <person name="Yajun G."/>
        </authorList>
    </citation>
    <scope>NUCLEOTIDE SEQUENCE [LARGE SCALE GENOMIC DNA]</scope>
    <source>
        <strain evidence="3 4">HF-1101</strain>
    </source>
</reference>
<dbReference type="InterPro" id="IPR032834">
    <property type="entry name" value="NatK-like_C"/>
</dbReference>
<feature type="transmembrane region" description="Helical" evidence="1">
    <location>
        <begin position="343"/>
        <end position="360"/>
    </location>
</feature>
<dbReference type="InterPro" id="IPR036890">
    <property type="entry name" value="HATPase_C_sf"/>
</dbReference>
<feature type="transmembrane region" description="Helical" evidence="1">
    <location>
        <begin position="219"/>
        <end position="245"/>
    </location>
</feature>